<dbReference type="Gene3D" id="3.40.630.10">
    <property type="entry name" value="Zn peptidases"/>
    <property type="match status" value="1"/>
</dbReference>
<evidence type="ECO:0000259" key="2">
    <source>
        <dbReference type="Pfam" id="PF04389"/>
    </source>
</evidence>
<dbReference type="Pfam" id="PF04389">
    <property type="entry name" value="Peptidase_M28"/>
    <property type="match status" value="1"/>
</dbReference>
<evidence type="ECO:0000256" key="1">
    <source>
        <dbReference type="SAM" id="Phobius"/>
    </source>
</evidence>
<evidence type="ECO:0000313" key="3">
    <source>
        <dbReference type="EMBL" id="WDE97132.1"/>
    </source>
</evidence>
<sequence>MKFIKKILIRLGKSIISIVFVLAICLASIWAFLHKPWLKAEAKHETQVQVDPERMKEIVKLFSERFHPRSYRDHVALLATGKTIQKRFESTQGKVEVQKFSVSIEEKSKTVSKEYFNVSCLFGEGKGSRIIVGAHYDSHDMTPGADDNASGVAGLLELAYLLDAEKELNCEIELVAYSLEEPPFFATGDMGSAHHAQKISDEKIDVKAVLILEMIGYFTEEANSQDYPTPLFKLLYPSVGNFIAIVGKLDQGKITGQVKQSFMTVENLKVQSINAPAQIPGIDFSDHRNYWAKGYQAVMITDTAFYRNKEYHTANDTWDRLNYEQMALVVQATFNTLMNLSKPNSEEPKK</sequence>
<keyword evidence="4" id="KW-1185">Reference proteome</keyword>
<keyword evidence="1" id="KW-0472">Membrane</keyword>
<dbReference type="RefSeq" id="WP_274151332.1">
    <property type="nucleotide sequence ID" value="NZ_CP117811.1"/>
</dbReference>
<dbReference type="InterPro" id="IPR045175">
    <property type="entry name" value="M28_fam"/>
</dbReference>
<dbReference type="PANTHER" id="PTHR12147:SF26">
    <property type="entry name" value="PEPTIDASE M28 DOMAIN-CONTAINING PROTEIN"/>
    <property type="match status" value="1"/>
</dbReference>
<evidence type="ECO:0000313" key="4">
    <source>
        <dbReference type="Proteomes" id="UP001214250"/>
    </source>
</evidence>
<proteinExistence type="predicted"/>
<dbReference type="PANTHER" id="PTHR12147">
    <property type="entry name" value="METALLOPEPTIDASE M28 FAMILY MEMBER"/>
    <property type="match status" value="1"/>
</dbReference>
<keyword evidence="1" id="KW-1133">Transmembrane helix</keyword>
<keyword evidence="1" id="KW-0812">Transmembrane</keyword>
<organism evidence="3 4">
    <name type="scientific">Lentisphaera profundi</name>
    <dbReference type="NCBI Taxonomy" id="1658616"/>
    <lineage>
        <taxon>Bacteria</taxon>
        <taxon>Pseudomonadati</taxon>
        <taxon>Lentisphaerota</taxon>
        <taxon>Lentisphaeria</taxon>
        <taxon>Lentisphaerales</taxon>
        <taxon>Lentisphaeraceae</taxon>
        <taxon>Lentisphaera</taxon>
    </lineage>
</organism>
<accession>A0ABY7VTS5</accession>
<feature type="transmembrane region" description="Helical" evidence="1">
    <location>
        <begin position="12"/>
        <end position="33"/>
    </location>
</feature>
<dbReference type="InterPro" id="IPR007484">
    <property type="entry name" value="Peptidase_M28"/>
</dbReference>
<reference evidence="3 4" key="1">
    <citation type="submission" date="2023-02" db="EMBL/GenBank/DDBJ databases">
        <title>Genome sequence of Lentisphaera profundi SAORIC-696.</title>
        <authorList>
            <person name="Kim e."/>
            <person name="Cho J.-C."/>
            <person name="Choi A."/>
            <person name="Kang I."/>
        </authorList>
    </citation>
    <scope>NUCLEOTIDE SEQUENCE [LARGE SCALE GENOMIC DNA]</scope>
    <source>
        <strain evidence="3 4">SAORIC-696</strain>
    </source>
</reference>
<dbReference type="EMBL" id="CP117811">
    <property type="protein sequence ID" value="WDE97132.1"/>
    <property type="molecule type" value="Genomic_DNA"/>
</dbReference>
<protein>
    <submittedName>
        <fullName evidence="3">M28 family peptidase</fullName>
    </submittedName>
</protein>
<gene>
    <name evidence="3" type="ORF">PQO03_04075</name>
</gene>
<name>A0ABY7VTS5_9BACT</name>
<dbReference type="SUPFAM" id="SSF53187">
    <property type="entry name" value="Zn-dependent exopeptidases"/>
    <property type="match status" value="1"/>
</dbReference>
<dbReference type="Proteomes" id="UP001214250">
    <property type="component" value="Chromosome 1"/>
</dbReference>
<feature type="domain" description="Peptidase M28" evidence="2">
    <location>
        <begin position="127"/>
        <end position="331"/>
    </location>
</feature>